<accession>A0AAV8XD69</accession>
<evidence type="ECO:0000313" key="6">
    <source>
        <dbReference type="Proteomes" id="UP001162156"/>
    </source>
</evidence>
<dbReference type="Proteomes" id="UP001162156">
    <property type="component" value="Unassembled WGS sequence"/>
</dbReference>
<dbReference type="GO" id="GO:0008422">
    <property type="term" value="F:beta-glucosidase activity"/>
    <property type="evidence" value="ECO:0007669"/>
    <property type="project" value="TreeGrafter"/>
</dbReference>
<evidence type="ECO:0000256" key="3">
    <source>
        <dbReference type="ARBA" id="ARBA00023295"/>
    </source>
</evidence>
<comment type="caution">
    <text evidence="5">The sequence shown here is derived from an EMBL/GenBank/DDBJ whole genome shotgun (WGS) entry which is preliminary data.</text>
</comment>
<dbReference type="InterPro" id="IPR001360">
    <property type="entry name" value="Glyco_hydro_1"/>
</dbReference>
<dbReference type="PRINTS" id="PR00131">
    <property type="entry name" value="GLHYDRLASE1"/>
</dbReference>
<reference evidence="5" key="1">
    <citation type="journal article" date="2023" name="Insect Mol. Biol.">
        <title>Genome sequencing provides insights into the evolution of gene families encoding plant cell wall-degrading enzymes in longhorned beetles.</title>
        <authorList>
            <person name="Shin N.R."/>
            <person name="Okamura Y."/>
            <person name="Kirsch R."/>
            <person name="Pauchet Y."/>
        </authorList>
    </citation>
    <scope>NUCLEOTIDE SEQUENCE</scope>
    <source>
        <strain evidence="5">RBIC_L_NR</strain>
    </source>
</reference>
<dbReference type="GO" id="GO:0005975">
    <property type="term" value="P:carbohydrate metabolic process"/>
    <property type="evidence" value="ECO:0007669"/>
    <property type="project" value="InterPro"/>
</dbReference>
<dbReference type="InterPro" id="IPR017853">
    <property type="entry name" value="GH"/>
</dbReference>
<evidence type="ECO:0000256" key="4">
    <source>
        <dbReference type="RuleBase" id="RU003690"/>
    </source>
</evidence>
<keyword evidence="3" id="KW-0326">Glycosidase</keyword>
<dbReference type="AlphaFoldDB" id="A0AAV8XD69"/>
<evidence type="ECO:0008006" key="7">
    <source>
        <dbReference type="Google" id="ProtNLM"/>
    </source>
</evidence>
<name>A0AAV8XD69_9CUCU</name>
<evidence type="ECO:0000313" key="5">
    <source>
        <dbReference type="EMBL" id="KAJ8936640.1"/>
    </source>
</evidence>
<dbReference type="EMBL" id="JANEYF010003404">
    <property type="protein sequence ID" value="KAJ8936640.1"/>
    <property type="molecule type" value="Genomic_DNA"/>
</dbReference>
<comment type="similarity">
    <text evidence="1 4">Belongs to the glycosyl hydrolase 1 family.</text>
</comment>
<keyword evidence="6" id="KW-1185">Reference proteome</keyword>
<dbReference type="Pfam" id="PF00232">
    <property type="entry name" value="Glyco_hydro_1"/>
    <property type="match status" value="2"/>
</dbReference>
<protein>
    <recommendedName>
        <fullName evidence="7">Beta-glucosidase</fullName>
    </recommendedName>
</protein>
<proteinExistence type="inferred from homology"/>
<gene>
    <name evidence="5" type="ORF">NQ314_012256</name>
</gene>
<evidence type="ECO:0000256" key="2">
    <source>
        <dbReference type="ARBA" id="ARBA00022801"/>
    </source>
</evidence>
<keyword evidence="2" id="KW-0378">Hydrolase</keyword>
<dbReference type="PANTHER" id="PTHR10353">
    <property type="entry name" value="GLYCOSYL HYDROLASE"/>
    <property type="match status" value="1"/>
</dbReference>
<evidence type="ECO:0000256" key="1">
    <source>
        <dbReference type="ARBA" id="ARBA00010838"/>
    </source>
</evidence>
<dbReference type="SUPFAM" id="SSF51445">
    <property type="entry name" value="(Trans)glycosidases"/>
    <property type="match status" value="1"/>
</dbReference>
<organism evidence="5 6">
    <name type="scientific">Rhamnusium bicolor</name>
    <dbReference type="NCBI Taxonomy" id="1586634"/>
    <lineage>
        <taxon>Eukaryota</taxon>
        <taxon>Metazoa</taxon>
        <taxon>Ecdysozoa</taxon>
        <taxon>Arthropoda</taxon>
        <taxon>Hexapoda</taxon>
        <taxon>Insecta</taxon>
        <taxon>Pterygota</taxon>
        <taxon>Neoptera</taxon>
        <taxon>Endopterygota</taxon>
        <taxon>Coleoptera</taxon>
        <taxon>Polyphaga</taxon>
        <taxon>Cucujiformia</taxon>
        <taxon>Chrysomeloidea</taxon>
        <taxon>Cerambycidae</taxon>
        <taxon>Lepturinae</taxon>
        <taxon>Rhagiini</taxon>
        <taxon>Rhamnusium</taxon>
    </lineage>
</organism>
<dbReference type="PANTHER" id="PTHR10353:SF36">
    <property type="entry name" value="LP05116P"/>
    <property type="match status" value="1"/>
</dbReference>
<sequence>MIFRILPNGLDGSVNENGIIYYQQLIKAIIDHGMVPVATLYHYDLPQPLQEIGGWTNPEMVKYFVNYARVAFQSFDKVQYWLTFNDPRSVCRLGYGEGFTLQASKLSIAINLEWSEPASDSEADIAAAERRNMFEFGLYANPILKGNWPQVVIERVENRSYQEHFPKSRLPEFTKDEIDYINGTFDFAAINMFYTILVADIDEPEYDDPGYIKDMKAKFAADPSWDVGENGNPIVPWGARKSLNWLKNTYDNPEIFITGNGVSDNGNLEDDIRVNYYKNYLVAILDAMYEDNVNVIGYTAWNFLDGFEWAEGYR</sequence>
<dbReference type="Gene3D" id="3.20.20.80">
    <property type="entry name" value="Glycosidases"/>
    <property type="match status" value="2"/>
</dbReference>